<name>A0A9D1A206_9ACTN</name>
<dbReference type="SFLD" id="SFLDG01386">
    <property type="entry name" value="main_SPASM_domain-containing"/>
    <property type="match status" value="1"/>
</dbReference>
<sequence>MRYVLNSQFVLRGWKRLPWAVMHRPENSVRFLDASTFRALELCDGAIDFDLPIITDRLREIVMELERWGVVRALADGEHAALAHDQRYARYPNRFIETAHWSITGRCNYRCRHCFMDAPGAKLGELDHDTVMDIARQIVEAGILRVSLTGGEPLVRGDFLEIVGFLAEHHVLVSQIYSNGRLVTRELLETLADLGVHPEINMSFDGTEGWHDWLRGVDGATDDVLRAFDLCSEIGFPTGAEMCLHKGNIHTLRDSVNLLAEHGCSSLKTNPVASTDAWEKHGRRDYDLSTEEVAEAYLGYIPHYFEDGMPLSIMLGGMFSCEKGSVDWYIPRARFAVCDAETDPDEDVEEACLAACVCGHARTTLYISPEGRMLPCMPLSALPDQSGFPTVQDVGLAQGLSDSEYLRLITTTVAEYLERNPECAACEFRLSCGGGCRGSALLTTRDDAMAPDRAICALYRGGYYDRVREVAQSAVAARGKGEAIVGGDEDDKRGRASLVESGRVAEAENERRPS</sequence>
<dbReference type="InterPro" id="IPR050377">
    <property type="entry name" value="Radical_SAM_PqqE_MftC-like"/>
</dbReference>
<dbReference type="SMART" id="SM00729">
    <property type="entry name" value="Elp3"/>
    <property type="match status" value="1"/>
</dbReference>
<evidence type="ECO:0000313" key="8">
    <source>
        <dbReference type="Proteomes" id="UP000824261"/>
    </source>
</evidence>
<keyword evidence="3" id="KW-0408">Iron</keyword>
<dbReference type="InterPro" id="IPR006638">
    <property type="entry name" value="Elp3/MiaA/NifB-like_rSAM"/>
</dbReference>
<dbReference type="InterPro" id="IPR007197">
    <property type="entry name" value="rSAM"/>
</dbReference>
<dbReference type="PROSITE" id="PS51918">
    <property type="entry name" value="RADICAL_SAM"/>
    <property type="match status" value="1"/>
</dbReference>
<dbReference type="InterPro" id="IPR058240">
    <property type="entry name" value="rSAM_sf"/>
</dbReference>
<evidence type="ECO:0000256" key="3">
    <source>
        <dbReference type="ARBA" id="ARBA00023004"/>
    </source>
</evidence>
<dbReference type="InterPro" id="IPR013785">
    <property type="entry name" value="Aldolase_TIM"/>
</dbReference>
<dbReference type="GO" id="GO:0046872">
    <property type="term" value="F:metal ion binding"/>
    <property type="evidence" value="ECO:0007669"/>
    <property type="project" value="UniProtKB-KW"/>
</dbReference>
<organism evidence="7 8">
    <name type="scientific">Candidatus Aveggerthella stercoripullorum</name>
    <dbReference type="NCBI Taxonomy" id="2840688"/>
    <lineage>
        <taxon>Bacteria</taxon>
        <taxon>Bacillati</taxon>
        <taxon>Actinomycetota</taxon>
        <taxon>Coriobacteriia</taxon>
        <taxon>Eggerthellales</taxon>
        <taxon>Eggerthellaceae</taxon>
        <taxon>Eggerthellaceae incertae sedis</taxon>
        <taxon>Candidatus Aveggerthella</taxon>
    </lineage>
</organism>
<feature type="region of interest" description="Disordered" evidence="5">
    <location>
        <begin position="484"/>
        <end position="514"/>
    </location>
</feature>
<dbReference type="InterPro" id="IPR023885">
    <property type="entry name" value="4Fe4S-binding_SPASM_dom"/>
</dbReference>
<protein>
    <submittedName>
        <fullName evidence="7">Radical SAM protein</fullName>
    </submittedName>
</protein>
<evidence type="ECO:0000256" key="2">
    <source>
        <dbReference type="ARBA" id="ARBA00022723"/>
    </source>
</evidence>
<reference evidence="7" key="1">
    <citation type="submission" date="2020-10" db="EMBL/GenBank/DDBJ databases">
        <authorList>
            <person name="Gilroy R."/>
        </authorList>
    </citation>
    <scope>NUCLEOTIDE SEQUENCE</scope>
    <source>
        <strain evidence="7">ChiGjej1B1-2707</strain>
    </source>
</reference>
<dbReference type="SFLD" id="SFLDS00029">
    <property type="entry name" value="Radical_SAM"/>
    <property type="match status" value="1"/>
</dbReference>
<dbReference type="GO" id="GO:0051536">
    <property type="term" value="F:iron-sulfur cluster binding"/>
    <property type="evidence" value="ECO:0007669"/>
    <property type="project" value="UniProtKB-KW"/>
</dbReference>
<dbReference type="Pfam" id="PF04055">
    <property type="entry name" value="Radical_SAM"/>
    <property type="match status" value="1"/>
</dbReference>
<comment type="caution">
    <text evidence="7">The sequence shown here is derived from an EMBL/GenBank/DDBJ whole genome shotgun (WGS) entry which is preliminary data.</text>
</comment>
<evidence type="ECO:0000259" key="6">
    <source>
        <dbReference type="PROSITE" id="PS51918"/>
    </source>
</evidence>
<proteinExistence type="predicted"/>
<dbReference type="Proteomes" id="UP000824261">
    <property type="component" value="Unassembled WGS sequence"/>
</dbReference>
<keyword evidence="1" id="KW-0949">S-adenosyl-L-methionine</keyword>
<evidence type="ECO:0000256" key="1">
    <source>
        <dbReference type="ARBA" id="ARBA00022691"/>
    </source>
</evidence>
<dbReference type="Gene3D" id="3.20.20.70">
    <property type="entry name" value="Aldolase class I"/>
    <property type="match status" value="1"/>
</dbReference>
<dbReference type="AlphaFoldDB" id="A0A9D1A206"/>
<reference evidence="7" key="2">
    <citation type="journal article" date="2021" name="PeerJ">
        <title>Extensive microbial diversity within the chicken gut microbiome revealed by metagenomics and culture.</title>
        <authorList>
            <person name="Gilroy R."/>
            <person name="Ravi A."/>
            <person name="Getino M."/>
            <person name="Pursley I."/>
            <person name="Horton D.L."/>
            <person name="Alikhan N.F."/>
            <person name="Baker D."/>
            <person name="Gharbi K."/>
            <person name="Hall N."/>
            <person name="Watson M."/>
            <person name="Adriaenssens E.M."/>
            <person name="Foster-Nyarko E."/>
            <person name="Jarju S."/>
            <person name="Secka A."/>
            <person name="Antonio M."/>
            <person name="Oren A."/>
            <person name="Chaudhuri R.R."/>
            <person name="La Ragione R."/>
            <person name="Hildebrand F."/>
            <person name="Pallen M.J."/>
        </authorList>
    </citation>
    <scope>NUCLEOTIDE SEQUENCE</scope>
    <source>
        <strain evidence="7">ChiGjej1B1-2707</strain>
    </source>
</reference>
<evidence type="ECO:0000256" key="4">
    <source>
        <dbReference type="ARBA" id="ARBA00023014"/>
    </source>
</evidence>
<evidence type="ECO:0000313" key="7">
    <source>
        <dbReference type="EMBL" id="HIR02350.1"/>
    </source>
</evidence>
<dbReference type="NCBIfam" id="TIGR04085">
    <property type="entry name" value="rSAM_more_4Fe4S"/>
    <property type="match status" value="1"/>
</dbReference>
<feature type="domain" description="Radical SAM core" evidence="6">
    <location>
        <begin position="88"/>
        <end position="310"/>
    </location>
</feature>
<dbReference type="EMBL" id="DVGB01000108">
    <property type="protein sequence ID" value="HIR02350.1"/>
    <property type="molecule type" value="Genomic_DNA"/>
</dbReference>
<dbReference type="GO" id="GO:0003824">
    <property type="term" value="F:catalytic activity"/>
    <property type="evidence" value="ECO:0007669"/>
    <property type="project" value="InterPro"/>
</dbReference>
<accession>A0A9D1A206</accession>
<keyword evidence="4" id="KW-0411">Iron-sulfur</keyword>
<dbReference type="CDD" id="cd01335">
    <property type="entry name" value="Radical_SAM"/>
    <property type="match status" value="1"/>
</dbReference>
<dbReference type="PANTHER" id="PTHR11228">
    <property type="entry name" value="RADICAL SAM DOMAIN PROTEIN"/>
    <property type="match status" value="1"/>
</dbReference>
<feature type="compositionally biased region" description="Basic and acidic residues" evidence="5">
    <location>
        <begin position="503"/>
        <end position="514"/>
    </location>
</feature>
<evidence type="ECO:0000256" key="5">
    <source>
        <dbReference type="SAM" id="MobiDB-lite"/>
    </source>
</evidence>
<gene>
    <name evidence="7" type="ORF">IAA69_08845</name>
</gene>
<dbReference type="PANTHER" id="PTHR11228:SF7">
    <property type="entry name" value="PQQA PEPTIDE CYCLASE"/>
    <property type="match status" value="1"/>
</dbReference>
<dbReference type="SUPFAM" id="SSF102114">
    <property type="entry name" value="Radical SAM enzymes"/>
    <property type="match status" value="1"/>
</dbReference>
<dbReference type="SFLD" id="SFLDG01067">
    <property type="entry name" value="SPASM/twitch_domain_containing"/>
    <property type="match status" value="1"/>
</dbReference>
<keyword evidence="2" id="KW-0479">Metal-binding</keyword>